<dbReference type="AlphaFoldDB" id="A0A0L0WCZ3"/>
<name>A0A0L0WCZ3_GOTPU</name>
<dbReference type="InterPro" id="IPR007693">
    <property type="entry name" value="DNA_helicase_DnaB-like_N"/>
</dbReference>
<comment type="catalytic activity">
    <reaction evidence="10">
        <text>ATP + H2O = ADP + phosphate + H(+)</text>
        <dbReference type="Rhea" id="RHEA:13065"/>
        <dbReference type="ChEBI" id="CHEBI:15377"/>
        <dbReference type="ChEBI" id="CHEBI:15378"/>
        <dbReference type="ChEBI" id="CHEBI:30616"/>
        <dbReference type="ChEBI" id="CHEBI:43474"/>
        <dbReference type="ChEBI" id="CHEBI:456216"/>
        <dbReference type="EC" id="5.6.2.3"/>
    </reaction>
</comment>
<evidence type="ECO:0000256" key="7">
    <source>
        <dbReference type="ARBA" id="ARBA00023125"/>
    </source>
</evidence>
<dbReference type="Gene3D" id="1.10.860.10">
    <property type="entry name" value="DNAb Helicase, Chain A"/>
    <property type="match status" value="1"/>
</dbReference>
<organism evidence="12 13">
    <name type="scientific">Gottschalkia purinilytica</name>
    <name type="common">Clostridium purinilyticum</name>
    <dbReference type="NCBI Taxonomy" id="1503"/>
    <lineage>
        <taxon>Bacteria</taxon>
        <taxon>Bacillati</taxon>
        <taxon>Bacillota</taxon>
        <taxon>Tissierellia</taxon>
        <taxon>Tissierellales</taxon>
        <taxon>Gottschalkiaceae</taxon>
        <taxon>Gottschalkia</taxon>
    </lineage>
</organism>
<keyword evidence="13" id="KW-1185">Reference proteome</keyword>
<dbReference type="OrthoDB" id="1754301at2"/>
<dbReference type="PANTHER" id="PTHR30153:SF2">
    <property type="entry name" value="REPLICATIVE DNA HELICASE"/>
    <property type="match status" value="1"/>
</dbReference>
<keyword evidence="7" id="KW-0238">DNA-binding</keyword>
<dbReference type="Proteomes" id="UP000037267">
    <property type="component" value="Unassembled WGS sequence"/>
</dbReference>
<evidence type="ECO:0000256" key="1">
    <source>
        <dbReference type="ARBA" id="ARBA00008428"/>
    </source>
</evidence>
<accession>A0A0L0WCZ3</accession>
<dbReference type="GO" id="GO:0006260">
    <property type="term" value="P:DNA replication"/>
    <property type="evidence" value="ECO:0007669"/>
    <property type="project" value="UniProtKB-KW"/>
</dbReference>
<keyword evidence="2" id="KW-0235">DNA replication</keyword>
<dbReference type="PROSITE" id="PS51199">
    <property type="entry name" value="SF4_HELICASE"/>
    <property type="match status" value="1"/>
</dbReference>
<reference evidence="13" key="1">
    <citation type="submission" date="2015-07" db="EMBL/GenBank/DDBJ databases">
        <title>Draft genome sequence of the purine-degrading Gottschalkia purinilyticum DSM 1384 (formerly Clostridium purinilyticum).</title>
        <authorList>
            <person name="Poehlein A."/>
            <person name="Schiel-Bengelsdorf B."/>
            <person name="Bengelsdorf F.R."/>
            <person name="Daniel R."/>
            <person name="Duerre P."/>
        </authorList>
    </citation>
    <scope>NUCLEOTIDE SEQUENCE [LARGE SCALE GENOMIC DNA]</scope>
    <source>
        <strain evidence="13">DSM 1384</strain>
    </source>
</reference>
<keyword evidence="4 12" id="KW-0378">Hydrolase</keyword>
<comment type="caution">
    <text evidence="12">The sequence shown here is derived from an EMBL/GenBank/DDBJ whole genome shotgun (WGS) entry which is preliminary data.</text>
</comment>
<dbReference type="GO" id="GO:0016887">
    <property type="term" value="F:ATP hydrolysis activity"/>
    <property type="evidence" value="ECO:0007669"/>
    <property type="project" value="RHEA"/>
</dbReference>
<dbReference type="PATRIC" id="fig|1503.3.peg.1958"/>
<dbReference type="GO" id="GO:0005829">
    <property type="term" value="C:cytosol"/>
    <property type="evidence" value="ECO:0007669"/>
    <property type="project" value="TreeGrafter"/>
</dbReference>
<gene>
    <name evidence="12" type="primary">dnaC</name>
    <name evidence="12" type="ORF">CLPU_3c00940</name>
</gene>
<keyword evidence="6" id="KW-0067">ATP-binding</keyword>
<evidence type="ECO:0000313" key="12">
    <source>
        <dbReference type="EMBL" id="KNF09316.1"/>
    </source>
</evidence>
<keyword evidence="5 12" id="KW-0347">Helicase</keyword>
<evidence type="ECO:0000256" key="8">
    <source>
        <dbReference type="ARBA" id="ARBA00023235"/>
    </source>
</evidence>
<dbReference type="InterPro" id="IPR007694">
    <property type="entry name" value="DNA_helicase_DnaB-like_C"/>
</dbReference>
<dbReference type="Gene3D" id="3.40.50.300">
    <property type="entry name" value="P-loop containing nucleotide triphosphate hydrolases"/>
    <property type="match status" value="1"/>
</dbReference>
<dbReference type="Pfam" id="PF03796">
    <property type="entry name" value="DnaB_C"/>
    <property type="match status" value="1"/>
</dbReference>
<evidence type="ECO:0000256" key="4">
    <source>
        <dbReference type="ARBA" id="ARBA00022801"/>
    </source>
</evidence>
<dbReference type="EMBL" id="LGSS01000003">
    <property type="protein sequence ID" value="KNF09316.1"/>
    <property type="molecule type" value="Genomic_DNA"/>
</dbReference>
<sequence length="429" mass="49205">MIEVLRIEREVLGSFLLDKGTHEYIHYLDEDDFIDESNRKVLNSIKSLITQNKEVNYFEVHEKTNLDITYITDLTDLVATTRYIESNIKLLKDKANRRRLEEKAKLIIDMTKDSNVDVETIKNNAMQEIDKIKSISSDEVTTLRKAMLDTITVLEKRSENKGDKSYYTGISKLDIATSGLHEEELTTIAARPGVGKTAIAMQVGLNIANNKRKVMFTSLEMSDIQLCQRIIASHSRIDGNDLRRGNLNEEGWKKTISVAQRFCWDNFILDKTSKNTEHIRTKIRKYKPDLVIIDYLQLLKSVGKYSNREQEVSSITRDLKLMTLEFKIPIIMLSQLNRNAEGNRPTLADLRESGAIEQDSDNIIFIHKLNKDEIGKLINNGTYTRETVQEIHKRGNVLTDIILEKQRNGPVGFFGMVYVPSLMKFISIG</sequence>
<dbReference type="Pfam" id="PF00772">
    <property type="entry name" value="DnaB"/>
    <property type="match status" value="1"/>
</dbReference>
<evidence type="ECO:0000256" key="2">
    <source>
        <dbReference type="ARBA" id="ARBA00022705"/>
    </source>
</evidence>
<dbReference type="SUPFAM" id="SSF52540">
    <property type="entry name" value="P-loop containing nucleoside triphosphate hydrolases"/>
    <property type="match status" value="1"/>
</dbReference>
<dbReference type="InterPro" id="IPR016136">
    <property type="entry name" value="DNA_helicase_N/primase_C"/>
</dbReference>
<dbReference type="STRING" id="1503.CLPU_3c00940"/>
<evidence type="ECO:0000313" key="13">
    <source>
        <dbReference type="Proteomes" id="UP000037267"/>
    </source>
</evidence>
<dbReference type="RefSeq" id="WP_050354313.1">
    <property type="nucleotide sequence ID" value="NZ_LGSS01000003.1"/>
</dbReference>
<evidence type="ECO:0000256" key="10">
    <source>
        <dbReference type="ARBA" id="ARBA00048954"/>
    </source>
</evidence>
<keyword evidence="3" id="KW-0547">Nucleotide-binding</keyword>
<dbReference type="GO" id="GO:0003677">
    <property type="term" value="F:DNA binding"/>
    <property type="evidence" value="ECO:0007669"/>
    <property type="project" value="UniProtKB-KW"/>
</dbReference>
<keyword evidence="8" id="KW-0413">Isomerase</keyword>
<protein>
    <recommendedName>
        <fullName evidence="9">DNA 5'-3' helicase</fullName>
        <ecNumber evidence="9">5.6.2.3</ecNumber>
    </recommendedName>
</protein>
<feature type="domain" description="SF4 helicase" evidence="11">
    <location>
        <begin position="159"/>
        <end position="429"/>
    </location>
</feature>
<dbReference type="SUPFAM" id="SSF48024">
    <property type="entry name" value="N-terminal domain of DnaB helicase"/>
    <property type="match status" value="1"/>
</dbReference>
<evidence type="ECO:0000256" key="9">
    <source>
        <dbReference type="ARBA" id="ARBA00044969"/>
    </source>
</evidence>
<dbReference type="GO" id="GO:0043139">
    <property type="term" value="F:5'-3' DNA helicase activity"/>
    <property type="evidence" value="ECO:0007669"/>
    <property type="project" value="UniProtKB-EC"/>
</dbReference>
<dbReference type="InterPro" id="IPR036185">
    <property type="entry name" value="DNA_heli_DnaB-like_N_sf"/>
</dbReference>
<dbReference type="EC" id="5.6.2.3" evidence="9"/>
<dbReference type="PANTHER" id="PTHR30153">
    <property type="entry name" value="REPLICATIVE DNA HELICASE DNAB"/>
    <property type="match status" value="1"/>
</dbReference>
<dbReference type="InterPro" id="IPR027417">
    <property type="entry name" value="P-loop_NTPase"/>
</dbReference>
<evidence type="ECO:0000259" key="11">
    <source>
        <dbReference type="PROSITE" id="PS51199"/>
    </source>
</evidence>
<dbReference type="GO" id="GO:0005524">
    <property type="term" value="F:ATP binding"/>
    <property type="evidence" value="ECO:0007669"/>
    <property type="project" value="UniProtKB-KW"/>
</dbReference>
<evidence type="ECO:0000256" key="3">
    <source>
        <dbReference type="ARBA" id="ARBA00022741"/>
    </source>
</evidence>
<evidence type="ECO:0000256" key="6">
    <source>
        <dbReference type="ARBA" id="ARBA00022840"/>
    </source>
</evidence>
<comment type="similarity">
    <text evidence="1">Belongs to the helicase family. DnaB subfamily.</text>
</comment>
<evidence type="ECO:0000256" key="5">
    <source>
        <dbReference type="ARBA" id="ARBA00022806"/>
    </source>
</evidence>
<proteinExistence type="inferred from homology"/>